<dbReference type="AlphaFoldDB" id="A0A840UP65"/>
<feature type="transmembrane region" description="Helical" evidence="8">
    <location>
        <begin position="108"/>
        <end position="125"/>
    </location>
</feature>
<dbReference type="InterPro" id="IPR050586">
    <property type="entry name" value="CPA3_Na-H_Antiporter_D"/>
</dbReference>
<dbReference type="GO" id="GO:0005886">
    <property type="term" value="C:plasma membrane"/>
    <property type="evidence" value="ECO:0007669"/>
    <property type="project" value="UniProtKB-SubCell"/>
</dbReference>
<evidence type="ECO:0000256" key="1">
    <source>
        <dbReference type="ARBA" id="ARBA00004651"/>
    </source>
</evidence>
<dbReference type="RefSeq" id="WP_183349180.1">
    <property type="nucleotide sequence ID" value="NZ_JACHEO010000004.1"/>
</dbReference>
<keyword evidence="3" id="KW-1003">Cell membrane</keyword>
<feature type="transmembrane region" description="Helical" evidence="8">
    <location>
        <begin position="408"/>
        <end position="433"/>
    </location>
</feature>
<dbReference type="Proteomes" id="UP000539642">
    <property type="component" value="Unassembled WGS sequence"/>
</dbReference>
<feature type="transmembrane region" description="Helical" evidence="8">
    <location>
        <begin position="301"/>
        <end position="322"/>
    </location>
</feature>
<dbReference type="GO" id="GO:0042773">
    <property type="term" value="P:ATP synthesis coupled electron transport"/>
    <property type="evidence" value="ECO:0007669"/>
    <property type="project" value="InterPro"/>
</dbReference>
<dbReference type="PRINTS" id="PR01437">
    <property type="entry name" value="NUOXDRDTASE4"/>
</dbReference>
<dbReference type="InterPro" id="IPR003918">
    <property type="entry name" value="NADH_UbQ_OxRdtase"/>
</dbReference>
<feature type="transmembrane region" description="Helical" evidence="8">
    <location>
        <begin position="445"/>
        <end position="468"/>
    </location>
</feature>
<dbReference type="EMBL" id="JACHEO010000004">
    <property type="protein sequence ID" value="MBB5347425.1"/>
    <property type="molecule type" value="Genomic_DNA"/>
</dbReference>
<keyword evidence="4 7" id="KW-0812">Transmembrane</keyword>
<comment type="subcellular location">
    <subcellularLocation>
        <location evidence="1">Cell membrane</location>
        <topology evidence="1">Multi-pass membrane protein</topology>
    </subcellularLocation>
    <subcellularLocation>
        <location evidence="7">Membrane</location>
        <topology evidence="7">Multi-pass membrane protein</topology>
    </subcellularLocation>
</comment>
<feature type="transmembrane region" description="Helical" evidence="8">
    <location>
        <begin position="6"/>
        <end position="23"/>
    </location>
</feature>
<feature type="transmembrane region" description="Helical" evidence="8">
    <location>
        <begin position="276"/>
        <end position="294"/>
    </location>
</feature>
<evidence type="ECO:0000313" key="10">
    <source>
        <dbReference type="EMBL" id="MBB5347425.1"/>
    </source>
</evidence>
<evidence type="ECO:0000259" key="9">
    <source>
        <dbReference type="Pfam" id="PF00361"/>
    </source>
</evidence>
<gene>
    <name evidence="10" type="ORF">HNQ81_001141</name>
</gene>
<evidence type="ECO:0000313" key="11">
    <source>
        <dbReference type="Proteomes" id="UP000539642"/>
    </source>
</evidence>
<evidence type="ECO:0000256" key="5">
    <source>
        <dbReference type="ARBA" id="ARBA00022989"/>
    </source>
</evidence>
<accession>A0A840UP65</accession>
<feature type="transmembrane region" description="Helical" evidence="8">
    <location>
        <begin position="233"/>
        <end position="256"/>
    </location>
</feature>
<sequence length="498" mass="51671">MSHWIMAPLLLPLLAGMVNLLLVRHGPGPQRLVSLLTTAALLPVAILLLLRADSGEIVLYQLGNWPAPFGISLVLDRLSAMLLVLTALLALPALVAATAGDDRRGENFHVLFPLQLFGINGAFLTGDLFNLFVFFEVMLIASYGLALHGGGRDRVRAGLHYVVLNLIGSSLFLVAIGTLYGIAGTLNMADLAIYTTTAAVEQTPLLRAAALLLLTVFALKAAVLPLHLWLPALYSAGIAPVAALFAIMTKVGVYAILRTFTLILPVTGPGADVAAVLPAVALLTIALGALGALGAHRLTVLIAYLVVVSVGTLLAGISLFTVPGLTAALFYLPHTTLITAGLFLLAALIAGRRGAVGDQLQAVAVNPGNLLGGLFFLAAIAVAGMPPLGGFLGKLLLLQAVPPPQAPWLWTVVLVGGLAAIVALSRAGSSLFWRTEGEGVAGTGLPLPLLTSTVLLLALTVALTVWAAPLTRYAEATATQLLRPQETVEAVLGREAGR</sequence>
<feature type="transmembrane region" description="Helical" evidence="8">
    <location>
        <begin position="370"/>
        <end position="388"/>
    </location>
</feature>
<dbReference type="Pfam" id="PF00361">
    <property type="entry name" value="Proton_antipo_M"/>
    <property type="match status" value="1"/>
</dbReference>
<keyword evidence="5 8" id="KW-1133">Transmembrane helix</keyword>
<proteinExistence type="inferred from homology"/>
<evidence type="ECO:0000256" key="8">
    <source>
        <dbReference type="SAM" id="Phobius"/>
    </source>
</evidence>
<dbReference type="PANTHER" id="PTHR42703">
    <property type="entry name" value="NADH DEHYDROGENASE"/>
    <property type="match status" value="1"/>
</dbReference>
<dbReference type="NCBIfam" id="NF009309">
    <property type="entry name" value="PRK12666.1"/>
    <property type="match status" value="1"/>
</dbReference>
<evidence type="ECO:0000256" key="3">
    <source>
        <dbReference type="ARBA" id="ARBA00022475"/>
    </source>
</evidence>
<evidence type="ECO:0000256" key="6">
    <source>
        <dbReference type="ARBA" id="ARBA00023136"/>
    </source>
</evidence>
<evidence type="ECO:0000256" key="2">
    <source>
        <dbReference type="ARBA" id="ARBA00005346"/>
    </source>
</evidence>
<feature type="transmembrane region" description="Helical" evidence="8">
    <location>
        <begin position="205"/>
        <end position="226"/>
    </location>
</feature>
<feature type="transmembrane region" description="Helical" evidence="8">
    <location>
        <begin position="162"/>
        <end position="185"/>
    </location>
</feature>
<feature type="transmembrane region" description="Helical" evidence="8">
    <location>
        <begin position="32"/>
        <end position="50"/>
    </location>
</feature>
<evidence type="ECO:0000256" key="7">
    <source>
        <dbReference type="RuleBase" id="RU000320"/>
    </source>
</evidence>
<feature type="transmembrane region" description="Helical" evidence="8">
    <location>
        <begin position="70"/>
        <end position="96"/>
    </location>
</feature>
<evidence type="ECO:0000256" key="4">
    <source>
        <dbReference type="ARBA" id="ARBA00022692"/>
    </source>
</evidence>
<reference evidence="10 11" key="1">
    <citation type="submission" date="2020-08" db="EMBL/GenBank/DDBJ databases">
        <title>Genomic Encyclopedia of Type Strains, Phase IV (KMG-IV): sequencing the most valuable type-strain genomes for metagenomic binning, comparative biology and taxonomic classification.</title>
        <authorList>
            <person name="Goeker M."/>
        </authorList>
    </citation>
    <scope>NUCLEOTIDE SEQUENCE [LARGE SCALE GENOMIC DNA]</scope>
    <source>
        <strain evidence="10 11">DSM 28570</strain>
    </source>
</reference>
<dbReference type="InterPro" id="IPR001750">
    <property type="entry name" value="ND/Mrp_TM"/>
</dbReference>
<feature type="domain" description="NADH:quinone oxidoreductase/Mrp antiporter transmembrane" evidence="9">
    <location>
        <begin position="126"/>
        <end position="415"/>
    </location>
</feature>
<name>A0A840UP65_9BACT</name>
<feature type="transmembrane region" description="Helical" evidence="8">
    <location>
        <begin position="328"/>
        <end position="349"/>
    </location>
</feature>
<keyword evidence="11" id="KW-1185">Reference proteome</keyword>
<protein>
    <submittedName>
        <fullName evidence="10">Multicomponent K+:H+ antiporter subunit D</fullName>
    </submittedName>
</protein>
<feature type="transmembrane region" description="Helical" evidence="8">
    <location>
        <begin position="131"/>
        <end position="150"/>
    </location>
</feature>
<organism evidence="10 11">
    <name type="scientific">Desulfoprunum benzoelyticum</name>
    <dbReference type="NCBI Taxonomy" id="1506996"/>
    <lineage>
        <taxon>Bacteria</taxon>
        <taxon>Pseudomonadati</taxon>
        <taxon>Thermodesulfobacteriota</taxon>
        <taxon>Desulfobulbia</taxon>
        <taxon>Desulfobulbales</taxon>
        <taxon>Desulfobulbaceae</taxon>
        <taxon>Desulfoprunum</taxon>
    </lineage>
</organism>
<keyword evidence="6 8" id="KW-0472">Membrane</keyword>
<dbReference type="PANTHER" id="PTHR42703:SF1">
    <property type="entry name" value="NA(+)_H(+) ANTIPORTER SUBUNIT D1"/>
    <property type="match status" value="1"/>
</dbReference>
<dbReference type="GO" id="GO:0008137">
    <property type="term" value="F:NADH dehydrogenase (ubiquinone) activity"/>
    <property type="evidence" value="ECO:0007669"/>
    <property type="project" value="InterPro"/>
</dbReference>
<comment type="similarity">
    <text evidence="2">Belongs to the CPA3 antiporters (TC 2.A.63) subunit D family.</text>
</comment>
<comment type="caution">
    <text evidence="10">The sequence shown here is derived from an EMBL/GenBank/DDBJ whole genome shotgun (WGS) entry which is preliminary data.</text>
</comment>